<reference evidence="1 2" key="1">
    <citation type="submission" date="2020-07" db="EMBL/GenBank/DDBJ databases">
        <title>Transfer of Campylobacter canadensis to the novel genus Avispirillum gen. nov., that also includes two novel species recovered from migratory waterfowl: Avispirillum anseris sp. nov. and Avispirillum brantae sp. nov.</title>
        <authorList>
            <person name="Miller W.G."/>
            <person name="Chapman M.H."/>
            <person name="Yee E."/>
            <person name="Inglis G.D."/>
        </authorList>
    </citation>
    <scope>NUCLEOTIDE SEQUENCE [LARGE SCALE GENOMIC DNA]</scope>
    <source>
        <strain evidence="1 2">L283</strain>
    </source>
</reference>
<gene>
    <name evidence="1" type="ORF">AVCANL283_08685</name>
</gene>
<sequence length="265" mass="31966">TSLENSKTYPKELIEHIKIIQENSTECYKYNYMRFEHGRFTDEPEKCRKLPKLNNFWQDFFRYKYVKIKPKIVDTKPYSSKEVKDTLKYCWDLGLDRRVLKVIGRDNINGIDNDVDYHFIEVDKNGKLYFISKIKGKKYIERHKSITISDVLLDDKNYLALSGEYGDILFIEKDFCNYPMKNKDLLDLLRKSNKMKLSNNFYEETKETFIIEYKGGDYILKYKRHNNYYSITFIDILDMVSNIIYQNYSEEIDRCNKFKIFGCYI</sequence>
<dbReference type="RefSeq" id="WP_224325601.1">
    <property type="nucleotide sequence ID" value="NZ_JACGBB010000043.1"/>
</dbReference>
<proteinExistence type="predicted"/>
<name>A0ABS7WTR5_9BACT</name>
<feature type="non-terminal residue" evidence="1">
    <location>
        <position position="1"/>
    </location>
</feature>
<evidence type="ECO:0000313" key="1">
    <source>
        <dbReference type="EMBL" id="MBZ7988163.1"/>
    </source>
</evidence>
<accession>A0ABS7WTR5</accession>
<protein>
    <submittedName>
        <fullName evidence="1">Uncharacterized protein</fullName>
    </submittedName>
</protein>
<dbReference type="Proteomes" id="UP000786183">
    <property type="component" value="Unassembled WGS sequence"/>
</dbReference>
<organism evidence="1 2">
    <name type="scientific">Campylobacter canadensis</name>
    <dbReference type="NCBI Taxonomy" id="449520"/>
    <lineage>
        <taxon>Bacteria</taxon>
        <taxon>Pseudomonadati</taxon>
        <taxon>Campylobacterota</taxon>
        <taxon>Epsilonproteobacteria</taxon>
        <taxon>Campylobacterales</taxon>
        <taxon>Campylobacteraceae</taxon>
        <taxon>Campylobacter</taxon>
    </lineage>
</organism>
<dbReference type="EMBL" id="JACGBB010000043">
    <property type="protein sequence ID" value="MBZ7988163.1"/>
    <property type="molecule type" value="Genomic_DNA"/>
</dbReference>
<keyword evidence="2" id="KW-1185">Reference proteome</keyword>
<comment type="caution">
    <text evidence="1">The sequence shown here is derived from an EMBL/GenBank/DDBJ whole genome shotgun (WGS) entry which is preliminary data.</text>
</comment>
<evidence type="ECO:0000313" key="2">
    <source>
        <dbReference type="Proteomes" id="UP000786183"/>
    </source>
</evidence>